<dbReference type="GO" id="GO:0004803">
    <property type="term" value="F:transposase activity"/>
    <property type="evidence" value="ECO:0007669"/>
    <property type="project" value="InterPro"/>
</dbReference>
<dbReference type="GO" id="GO:0003677">
    <property type="term" value="F:DNA binding"/>
    <property type="evidence" value="ECO:0007669"/>
    <property type="project" value="InterPro"/>
</dbReference>
<evidence type="ECO:0000256" key="1">
    <source>
        <dbReference type="SAM" id="MobiDB-lite"/>
    </source>
</evidence>
<evidence type="ECO:0000313" key="4">
    <source>
        <dbReference type="Proteomes" id="UP000295578"/>
    </source>
</evidence>
<dbReference type="Pfam" id="PF02371">
    <property type="entry name" value="Transposase_20"/>
    <property type="match status" value="1"/>
</dbReference>
<dbReference type="InterPro" id="IPR003346">
    <property type="entry name" value="Transposase_20"/>
</dbReference>
<feature type="domain" description="Transposase IS116/IS110/IS902 C-terminal" evidence="2">
    <location>
        <begin position="42"/>
        <end position="121"/>
    </location>
</feature>
<proteinExistence type="predicted"/>
<feature type="compositionally biased region" description="Pro residues" evidence="1">
    <location>
        <begin position="1"/>
        <end position="10"/>
    </location>
</feature>
<dbReference type="AlphaFoldDB" id="A0A4R4ZUY2"/>
<evidence type="ECO:0000313" key="3">
    <source>
        <dbReference type="EMBL" id="TDD60902.1"/>
    </source>
</evidence>
<reference evidence="3 4" key="1">
    <citation type="submission" date="2019-03" db="EMBL/GenBank/DDBJ databases">
        <title>Draft genome sequences of novel Actinobacteria.</title>
        <authorList>
            <person name="Sahin N."/>
            <person name="Ay H."/>
            <person name="Saygin H."/>
        </authorList>
    </citation>
    <scope>NUCLEOTIDE SEQUENCE [LARGE SCALE GENOMIC DNA]</scope>
    <source>
        <strain evidence="3 4">DSM 45941</strain>
    </source>
</reference>
<organism evidence="3 4">
    <name type="scientific">Actinomadura darangshiensis</name>
    <dbReference type="NCBI Taxonomy" id="705336"/>
    <lineage>
        <taxon>Bacteria</taxon>
        <taxon>Bacillati</taxon>
        <taxon>Actinomycetota</taxon>
        <taxon>Actinomycetes</taxon>
        <taxon>Streptosporangiales</taxon>
        <taxon>Thermomonosporaceae</taxon>
        <taxon>Actinomadura</taxon>
    </lineage>
</organism>
<name>A0A4R4ZUY2_9ACTN</name>
<dbReference type="GO" id="GO:0006313">
    <property type="term" value="P:DNA transposition"/>
    <property type="evidence" value="ECO:0007669"/>
    <property type="project" value="InterPro"/>
</dbReference>
<feature type="region of interest" description="Disordered" evidence="1">
    <location>
        <begin position="1"/>
        <end position="41"/>
    </location>
</feature>
<comment type="caution">
    <text evidence="3">The sequence shown here is derived from an EMBL/GenBank/DDBJ whole genome shotgun (WGS) entry which is preliminary data.</text>
</comment>
<dbReference type="EMBL" id="SMKY01000499">
    <property type="protein sequence ID" value="TDD60902.1"/>
    <property type="molecule type" value="Genomic_DNA"/>
</dbReference>
<keyword evidence="4" id="KW-1185">Reference proteome</keyword>
<evidence type="ECO:0000259" key="2">
    <source>
        <dbReference type="Pfam" id="PF02371"/>
    </source>
</evidence>
<dbReference type="Proteomes" id="UP000295578">
    <property type="component" value="Unassembled WGS sequence"/>
</dbReference>
<gene>
    <name evidence="3" type="ORF">E1293_45380</name>
</gene>
<protein>
    <recommendedName>
        <fullName evidence="2">Transposase IS116/IS110/IS902 C-terminal domain-containing protein</fullName>
    </recommendedName>
</protein>
<sequence length="130" mass="14514">MPRPCRPPASSPSRHWPPATSNWMRRSRSWTPRSTGSPARPRILMAVKGIGPDTAAAFLGRRWRHPRRLHSDAASAHMCGVATIPASSGRTTWHRRNRGGNREANRALYTLGTCRLSYDPRQGICSSPYL</sequence>
<accession>A0A4R4ZUY2</accession>
<feature type="compositionally biased region" description="Polar residues" evidence="1">
    <location>
        <begin position="19"/>
        <end position="37"/>
    </location>
</feature>